<protein>
    <submittedName>
        <fullName evidence="2">Uncharacterized protein</fullName>
    </submittedName>
</protein>
<name>F2TZC4_SALR5</name>
<gene>
    <name evidence="2" type="ORF">PTSG_01921</name>
</gene>
<dbReference type="OrthoDB" id="6324577at2759"/>
<dbReference type="AlphaFoldDB" id="F2TZC4"/>
<reference evidence="2" key="1">
    <citation type="submission" date="2009-08" db="EMBL/GenBank/DDBJ databases">
        <title>Annotation of Salpingoeca rosetta.</title>
        <authorList>
            <consortium name="The Broad Institute Genome Sequencing Platform"/>
            <person name="Russ C."/>
            <person name="Cuomo C."/>
            <person name="Burger G."/>
            <person name="Gray M.W."/>
            <person name="Holland P.W.H."/>
            <person name="King N."/>
            <person name="Lang F.B.F."/>
            <person name="Roger A.J."/>
            <person name="Ruiz-Trillo I."/>
            <person name="Young S.K."/>
            <person name="Zeng Q."/>
            <person name="Gargeya S."/>
            <person name="Alvarado L."/>
            <person name="Berlin A."/>
            <person name="Chapman S.B."/>
            <person name="Chen Z."/>
            <person name="Freedman E."/>
            <person name="Gellesch M."/>
            <person name="Goldberg J."/>
            <person name="Griggs A."/>
            <person name="Gujja S."/>
            <person name="Heilman E."/>
            <person name="Heiman D."/>
            <person name="Howarth C."/>
            <person name="Mehta T."/>
            <person name="Neiman D."/>
            <person name="Pearson M."/>
            <person name="Roberts A."/>
            <person name="Saif S."/>
            <person name="Shea T."/>
            <person name="Shenoy N."/>
            <person name="Sisk P."/>
            <person name="Stolte C."/>
            <person name="Sykes S."/>
            <person name="White J."/>
            <person name="Yandava C."/>
            <person name="Haas B."/>
            <person name="Nusbaum C."/>
            <person name="Birren B."/>
        </authorList>
    </citation>
    <scope>NUCLEOTIDE SEQUENCE [LARGE SCALE GENOMIC DNA]</scope>
    <source>
        <strain evidence="2">ATCC 50818</strain>
    </source>
</reference>
<sequence length="479" mass="54490">MLTREGWWCGVVAAAVAAVLVLAVRCEGVHWPCEPHGHYYRDTQMCICNREQQQLARGQLVYAFDPPVSSTGFNKNCCKHCFCGDPWAIVRNTFIGKRNHHADVRPLAIRDDREAVLQDMRVRRAVADDATSSNSRSHNNNVDLNIAVSLGAFDELQPRFPSCVVPGYDAEAQVTEEEGVALARSFVDGCASKWEWARQFHNPINRDTLVLSSWMSFRPDTQRYNTLGCTNPAYIAGWYESIMTMGLRAVVLHDCLSPGLVAALQNDNITFERVEHDMSSNIHFKQSPYDVRFVLYSEYLRRSEQQHLTHVLMTDMSDVRFRRDPFSAMRARPDVEIFIGAETLSFRHNPYVSEYLEWCAPAYAPLLHHPAFQHTIPPNCGVVGGQYASTVRLLAHVVKLYKQRTYEKHACMEPWERSCDMAMFAIALMTGYETLHEDVIADDGSWAALQQPFRFDSGVPFTSPFTLHVSSPPYYVIHK</sequence>
<dbReference type="Proteomes" id="UP000007799">
    <property type="component" value="Unassembled WGS sequence"/>
</dbReference>
<organism evidence="3">
    <name type="scientific">Salpingoeca rosetta (strain ATCC 50818 / BSB-021)</name>
    <dbReference type="NCBI Taxonomy" id="946362"/>
    <lineage>
        <taxon>Eukaryota</taxon>
        <taxon>Choanoflagellata</taxon>
        <taxon>Craspedida</taxon>
        <taxon>Salpingoecidae</taxon>
        <taxon>Salpingoeca</taxon>
    </lineage>
</organism>
<dbReference type="InParanoid" id="F2TZC4"/>
<keyword evidence="3" id="KW-1185">Reference proteome</keyword>
<evidence type="ECO:0000313" key="2">
    <source>
        <dbReference type="EMBL" id="EGD78948.1"/>
    </source>
</evidence>
<dbReference type="RefSeq" id="XP_004997904.1">
    <property type="nucleotide sequence ID" value="XM_004997847.1"/>
</dbReference>
<dbReference type="GeneID" id="16078499"/>
<keyword evidence="1" id="KW-0732">Signal</keyword>
<evidence type="ECO:0000313" key="3">
    <source>
        <dbReference type="Proteomes" id="UP000007799"/>
    </source>
</evidence>
<feature type="signal peptide" evidence="1">
    <location>
        <begin position="1"/>
        <end position="23"/>
    </location>
</feature>
<dbReference type="EMBL" id="GL832957">
    <property type="protein sequence ID" value="EGD78948.1"/>
    <property type="molecule type" value="Genomic_DNA"/>
</dbReference>
<evidence type="ECO:0000256" key="1">
    <source>
        <dbReference type="SAM" id="SignalP"/>
    </source>
</evidence>
<proteinExistence type="predicted"/>
<accession>F2TZC4</accession>
<dbReference type="KEGG" id="sre:PTSG_01921"/>
<feature type="chain" id="PRO_5003286950" evidence="1">
    <location>
        <begin position="24"/>
        <end position="479"/>
    </location>
</feature>